<dbReference type="InterPro" id="IPR051380">
    <property type="entry name" value="pH-response_reg_palI/RIM9"/>
</dbReference>
<comment type="subcellular location">
    <subcellularLocation>
        <location evidence="1">Membrane</location>
        <topology evidence="1">Multi-pass membrane protein</topology>
    </subcellularLocation>
</comment>
<organism evidence="8 9">
    <name type="scientific">Lasallia pustulata</name>
    <dbReference type="NCBI Taxonomy" id="136370"/>
    <lineage>
        <taxon>Eukaryota</taxon>
        <taxon>Fungi</taxon>
        <taxon>Dikarya</taxon>
        <taxon>Ascomycota</taxon>
        <taxon>Pezizomycotina</taxon>
        <taxon>Lecanoromycetes</taxon>
        <taxon>OSLEUM clade</taxon>
        <taxon>Umbilicariomycetidae</taxon>
        <taxon>Umbilicariales</taxon>
        <taxon>Umbilicariaceae</taxon>
        <taxon>Lasallia</taxon>
    </lineage>
</organism>
<evidence type="ECO:0000256" key="5">
    <source>
        <dbReference type="SAM" id="MobiDB-lite"/>
    </source>
</evidence>
<feature type="region of interest" description="Disordered" evidence="5">
    <location>
        <begin position="187"/>
        <end position="214"/>
    </location>
</feature>
<feature type="compositionally biased region" description="Polar residues" evidence="5">
    <location>
        <begin position="574"/>
        <end position="583"/>
    </location>
</feature>
<dbReference type="Proteomes" id="UP000192927">
    <property type="component" value="Unassembled WGS sequence"/>
</dbReference>
<dbReference type="GO" id="GO:0032153">
    <property type="term" value="C:cell division site"/>
    <property type="evidence" value="ECO:0007669"/>
    <property type="project" value="TreeGrafter"/>
</dbReference>
<evidence type="ECO:0000313" key="9">
    <source>
        <dbReference type="Proteomes" id="UP000192927"/>
    </source>
</evidence>
<keyword evidence="3 6" id="KW-1133">Transmembrane helix</keyword>
<protein>
    <submittedName>
        <fullName evidence="8">Actin cortical patch SUR7/pH-response regulator PalI</fullName>
    </submittedName>
</protein>
<sequence length="937" mass="99001">MLRPATPLSVLLFVAFVLLLLSVISTPIVKAIPLATYQGTDFGVFGYCKGSSCSGITVGYSTDGDGDFSLPAAARHSLSSILVVHPVAAFLTLVCFILAATAHLHSPSHSPRYLLALLILLLPTLLITLLAFLVDILLFVPNLKWGGWIVLAATILEVASGIVLCAMRRTLVSRKARKKRIAENPEMNGENFYSRQGAAKADSPPPLNAHTMAPVSNVAPAGDKLPAFATFDVARERQETDEDRIPLNNRSPSNKTIPSPGGVEHGMLDDGMDRFGGPGRGGSGGMRGGRGGRSYGGPRDEFGNPLPPSAAFGMRPSGDRRRDLSETRMGSSYSGETMNSYASRGRGRGGYPSRGSYGRGGQYGGGPGMNGDGRGIPMGPMAAGAGAGFIAGEMMDQRQQGPPPRYGNGHPPQGRPGQYSREQSPAAYGAQGVYGRRQSPGPPSAPAYGRRPSPGPPSAPGYGSRRQSPGPPAAPGGYIYGERRPSPGPPGVQRYHSQSPPPPVPMTFVDDATPIGQAVEMDATTGSPSPTPAWGPGTQLRDNDSDVQGLVGLQQGLQQHRGAIPLRQDPLPMSPSSTYSVQQDSYVPPRAAWAGTVGRTGTPPINTQQPVDSILRSPVSPIELPTNLHQTTANHNRNNSSDVYYEDVDPRFAAPGPPPQPTTTIPSPLLPGHLPCTIDVAQPLDFNPPPAAGNPSSPPASHSPITHTHNPAATHLEASSSYESIHEGARSPASDGSNFTSISQRGVNPNWRPSPGPGQDMLGAYGPGLGGIPNRRPGQGTWANRDRERDALLTSNPDFEVPDVSRKCILGHGFEPLNDTQTLYTRTGCDCRPSLSFSDIGGSSIFCDDNGGPLELLTVIPHFETEPLTVAVQQGLVVELFHVFAIVRHTILVLVLAHQCLEKHILRVGLVLGLGVGSSQRIHRRLSACSAVFRASV</sequence>
<feature type="compositionally biased region" description="Polar residues" evidence="5">
    <location>
        <begin position="734"/>
        <end position="747"/>
    </location>
</feature>
<feature type="compositionally biased region" description="Polar residues" evidence="5">
    <location>
        <begin position="328"/>
        <end position="342"/>
    </location>
</feature>
<feature type="compositionally biased region" description="Pro residues" evidence="5">
    <location>
        <begin position="686"/>
        <end position="698"/>
    </location>
</feature>
<dbReference type="GO" id="GO:0005886">
    <property type="term" value="C:plasma membrane"/>
    <property type="evidence" value="ECO:0007669"/>
    <property type="project" value="InterPro"/>
</dbReference>
<dbReference type="PANTHER" id="PTHR28013">
    <property type="entry name" value="PROTEIN DCV1-RELATED"/>
    <property type="match status" value="1"/>
</dbReference>
<evidence type="ECO:0000256" key="2">
    <source>
        <dbReference type="ARBA" id="ARBA00022692"/>
    </source>
</evidence>
<feature type="region of interest" description="Disordered" evidence="5">
    <location>
        <begin position="396"/>
        <end position="583"/>
    </location>
</feature>
<keyword evidence="2 6" id="KW-0812">Transmembrane</keyword>
<keyword evidence="7" id="KW-0732">Signal</keyword>
<accession>A0A1W5D4I8</accession>
<feature type="compositionally biased region" description="Polar residues" evidence="5">
    <location>
        <begin position="705"/>
        <end position="723"/>
    </location>
</feature>
<name>A0A1W5D4I8_9LECA</name>
<evidence type="ECO:0000256" key="7">
    <source>
        <dbReference type="SAM" id="SignalP"/>
    </source>
</evidence>
<evidence type="ECO:0000256" key="3">
    <source>
        <dbReference type="ARBA" id="ARBA00022989"/>
    </source>
</evidence>
<reference evidence="9" key="1">
    <citation type="submission" date="2017-03" db="EMBL/GenBank/DDBJ databases">
        <authorList>
            <person name="Sharma R."/>
            <person name="Thines M."/>
        </authorList>
    </citation>
    <scope>NUCLEOTIDE SEQUENCE [LARGE SCALE GENOMIC DNA]</scope>
</reference>
<feature type="compositionally biased region" description="Gly residues" evidence="5">
    <location>
        <begin position="274"/>
        <end position="295"/>
    </location>
</feature>
<evidence type="ECO:0000313" key="8">
    <source>
        <dbReference type="EMBL" id="SLM38034.1"/>
    </source>
</evidence>
<evidence type="ECO:0000256" key="1">
    <source>
        <dbReference type="ARBA" id="ARBA00004141"/>
    </source>
</evidence>
<evidence type="ECO:0000256" key="4">
    <source>
        <dbReference type="ARBA" id="ARBA00023136"/>
    </source>
</evidence>
<feature type="compositionally biased region" description="Basic and acidic residues" evidence="5">
    <location>
        <begin position="317"/>
        <end position="326"/>
    </location>
</feature>
<feature type="compositionally biased region" description="Low complexity" evidence="5">
    <location>
        <begin position="662"/>
        <end position="672"/>
    </location>
</feature>
<feature type="chain" id="PRO_5012709702" evidence="7">
    <location>
        <begin position="32"/>
        <end position="937"/>
    </location>
</feature>
<feature type="compositionally biased region" description="Low complexity" evidence="5">
    <location>
        <begin position="547"/>
        <end position="559"/>
    </location>
</feature>
<feature type="region of interest" description="Disordered" evidence="5">
    <location>
        <begin position="593"/>
        <end position="612"/>
    </location>
</feature>
<feature type="transmembrane region" description="Helical" evidence="6">
    <location>
        <begin position="145"/>
        <end position="167"/>
    </location>
</feature>
<feature type="region of interest" description="Disordered" evidence="5">
    <location>
        <begin position="237"/>
        <end position="380"/>
    </location>
</feature>
<dbReference type="PANTHER" id="PTHR28013:SF3">
    <property type="entry name" value="PROTEIN DCV1-RELATED"/>
    <property type="match status" value="1"/>
</dbReference>
<dbReference type="GO" id="GO:0035838">
    <property type="term" value="C:growing cell tip"/>
    <property type="evidence" value="ECO:0007669"/>
    <property type="project" value="TreeGrafter"/>
</dbReference>
<keyword evidence="9" id="KW-1185">Reference proteome</keyword>
<feature type="transmembrane region" description="Helical" evidence="6">
    <location>
        <begin position="78"/>
        <end position="101"/>
    </location>
</feature>
<feature type="compositionally biased region" description="Gly residues" evidence="5">
    <location>
        <begin position="348"/>
        <end position="376"/>
    </location>
</feature>
<feature type="transmembrane region" description="Helical" evidence="6">
    <location>
        <begin position="113"/>
        <end position="139"/>
    </location>
</feature>
<proteinExistence type="predicted"/>
<dbReference type="Pfam" id="PF06687">
    <property type="entry name" value="SUR7"/>
    <property type="match status" value="1"/>
</dbReference>
<feature type="region of interest" description="Disordered" evidence="5">
    <location>
        <begin position="648"/>
        <end position="782"/>
    </location>
</feature>
<feature type="compositionally biased region" description="Polar residues" evidence="5">
    <location>
        <begin position="248"/>
        <end position="257"/>
    </location>
</feature>
<evidence type="ECO:0000256" key="6">
    <source>
        <dbReference type="SAM" id="Phobius"/>
    </source>
</evidence>
<keyword evidence="4 6" id="KW-0472">Membrane</keyword>
<dbReference type="EMBL" id="FWEW01002138">
    <property type="protein sequence ID" value="SLM38034.1"/>
    <property type="molecule type" value="Genomic_DNA"/>
</dbReference>
<dbReference type="AlphaFoldDB" id="A0A1W5D4I8"/>
<dbReference type="InterPro" id="IPR009571">
    <property type="entry name" value="SUR7/Rim9-like_fungi"/>
</dbReference>
<feature type="signal peptide" evidence="7">
    <location>
        <begin position="1"/>
        <end position="31"/>
    </location>
</feature>